<dbReference type="RefSeq" id="WP_349352277.1">
    <property type="nucleotide sequence ID" value="NZ_CP157804.1"/>
</dbReference>
<feature type="transmembrane region" description="Helical" evidence="1">
    <location>
        <begin position="121"/>
        <end position="143"/>
    </location>
</feature>
<reference evidence="2" key="1">
    <citation type="submission" date="2024-05" db="EMBL/GenBank/DDBJ databases">
        <title>Draft Genome Sequences of Flagellimonas sp. MMG031 and Marinobacter sp. MMG032 Isolated from the dinoflagellate Symbiodinium pilosum.</title>
        <authorList>
            <person name="Shikuma N.J."/>
            <person name="Farrell M.V."/>
        </authorList>
    </citation>
    <scope>NUCLEOTIDE SEQUENCE</scope>
    <source>
        <strain evidence="2">MMG031</strain>
    </source>
</reference>
<name>A0AAU7MZN9_9FLAO</name>
<keyword evidence="1" id="KW-1133">Transmembrane helix</keyword>
<feature type="transmembrane region" description="Helical" evidence="1">
    <location>
        <begin position="166"/>
        <end position="185"/>
    </location>
</feature>
<gene>
    <name evidence="2" type="ORF">ABNE31_02670</name>
</gene>
<evidence type="ECO:0008006" key="3">
    <source>
        <dbReference type="Google" id="ProtNLM"/>
    </source>
</evidence>
<proteinExistence type="predicted"/>
<sequence>MTYTVLTLSLIGLVLFYWLYNLMSNCFSRAFCIVRNRRSGSVTKEASIITVTTIKGGKKPLLELLLLFENFSGHHIHRKIRVWDTKPHLRRFETDKTIEIGLNIARKPKNPIFLSQKPCRFSFVFVIICSLKIIVYVIGSYILMGEAMERIFAAPNTYEQLFKTSYTWQIGLTLIVVSIFLYLLLQKIGVLVDKKSLEYNWNLLFYGVGATATVSARKNTGTLVKAEPVFDFSYLFRSQNGEKIKGNDKKIAENAQSAEEMDHVEVMYLPGNPDASRITENLENQDFSRFLNTIFMIVVFIFSVVFLLSFYQTVFDSSING</sequence>
<dbReference type="KEGG" id="fld:ABNE31_02670"/>
<protein>
    <recommendedName>
        <fullName evidence="3">DUF3592 domain-containing protein</fullName>
    </recommendedName>
</protein>
<evidence type="ECO:0000256" key="1">
    <source>
        <dbReference type="SAM" id="Phobius"/>
    </source>
</evidence>
<organism evidence="2">
    <name type="scientific">Flagellimonas sp. MMG031</name>
    <dbReference type="NCBI Taxonomy" id="3158549"/>
    <lineage>
        <taxon>Bacteria</taxon>
        <taxon>Pseudomonadati</taxon>
        <taxon>Bacteroidota</taxon>
        <taxon>Flavobacteriia</taxon>
        <taxon>Flavobacteriales</taxon>
        <taxon>Flavobacteriaceae</taxon>
        <taxon>Flagellimonas</taxon>
    </lineage>
</organism>
<evidence type="ECO:0000313" key="2">
    <source>
        <dbReference type="EMBL" id="XBQ23829.1"/>
    </source>
</evidence>
<dbReference type="AlphaFoldDB" id="A0AAU7MZN9"/>
<dbReference type="EMBL" id="CP157804">
    <property type="protein sequence ID" value="XBQ23829.1"/>
    <property type="molecule type" value="Genomic_DNA"/>
</dbReference>
<accession>A0AAU7MZN9</accession>
<feature type="transmembrane region" description="Helical" evidence="1">
    <location>
        <begin position="6"/>
        <end position="28"/>
    </location>
</feature>
<keyword evidence="1" id="KW-0472">Membrane</keyword>
<feature type="transmembrane region" description="Helical" evidence="1">
    <location>
        <begin position="290"/>
        <end position="311"/>
    </location>
</feature>
<keyword evidence="1" id="KW-0812">Transmembrane</keyword>